<dbReference type="SMART" id="SM00360">
    <property type="entry name" value="RRM"/>
    <property type="match status" value="2"/>
</dbReference>
<comment type="subcellular location">
    <subcellularLocation>
        <location evidence="1">Nucleus</location>
    </subcellularLocation>
</comment>
<dbReference type="GO" id="GO:0008380">
    <property type="term" value="P:RNA splicing"/>
    <property type="evidence" value="ECO:0007669"/>
    <property type="project" value="UniProtKB-KW"/>
</dbReference>
<protein>
    <recommendedName>
        <fullName evidence="12">RRM domain-containing protein</fullName>
    </recommendedName>
</protein>
<feature type="compositionally biased region" description="Low complexity" evidence="11">
    <location>
        <begin position="122"/>
        <end position="132"/>
    </location>
</feature>
<dbReference type="EMBL" id="BNCQ01000002">
    <property type="protein sequence ID" value="GIL95212.1"/>
    <property type="molecule type" value="Genomic_DNA"/>
</dbReference>
<keyword evidence="5" id="KW-0677">Repeat</keyword>
<dbReference type="PROSITE" id="PS50102">
    <property type="entry name" value="RRM"/>
    <property type="match status" value="2"/>
</dbReference>
<keyword evidence="16" id="KW-1185">Reference proteome</keyword>
<evidence type="ECO:0000259" key="12">
    <source>
        <dbReference type="PROSITE" id="PS50102"/>
    </source>
</evidence>
<gene>
    <name evidence="13" type="ORF">Vretifemale_10656</name>
    <name evidence="14" type="ORF">Vretimale_1297</name>
</gene>
<evidence type="ECO:0000256" key="2">
    <source>
        <dbReference type="ARBA" id="ARBA00007243"/>
    </source>
</evidence>
<name>A0A8J4G1P5_9CHLO</name>
<keyword evidence="8" id="KW-0539">Nucleus</keyword>
<evidence type="ECO:0000256" key="11">
    <source>
        <dbReference type="SAM" id="MobiDB-lite"/>
    </source>
</evidence>
<feature type="domain" description="RRM" evidence="12">
    <location>
        <begin position="7"/>
        <end position="86"/>
    </location>
</feature>
<feature type="domain" description="RRM" evidence="12">
    <location>
        <begin position="149"/>
        <end position="223"/>
    </location>
</feature>
<dbReference type="InterPro" id="IPR012677">
    <property type="entry name" value="Nucleotide-bd_a/b_plait_sf"/>
</dbReference>
<dbReference type="CDD" id="cd12247">
    <property type="entry name" value="RRM2_U1A_like"/>
    <property type="match status" value="1"/>
</dbReference>
<dbReference type="Proteomes" id="UP000747110">
    <property type="component" value="Unassembled WGS sequence"/>
</dbReference>
<keyword evidence="4" id="KW-0747">Spliceosome</keyword>
<organism evidence="14 15">
    <name type="scientific">Volvox reticuliferus</name>
    <dbReference type="NCBI Taxonomy" id="1737510"/>
    <lineage>
        <taxon>Eukaryota</taxon>
        <taxon>Viridiplantae</taxon>
        <taxon>Chlorophyta</taxon>
        <taxon>core chlorophytes</taxon>
        <taxon>Chlorophyceae</taxon>
        <taxon>CS clade</taxon>
        <taxon>Chlamydomonadales</taxon>
        <taxon>Volvocaceae</taxon>
        <taxon>Volvox</taxon>
    </lineage>
</organism>
<comment type="caution">
    <text evidence="14">The sequence shown here is derived from an EMBL/GenBank/DDBJ whole genome shotgun (WGS) entry which is preliminary data.</text>
</comment>
<proteinExistence type="inferred from homology"/>
<evidence type="ECO:0000313" key="13">
    <source>
        <dbReference type="EMBL" id="GIL81645.1"/>
    </source>
</evidence>
<evidence type="ECO:0000313" key="16">
    <source>
        <dbReference type="Proteomes" id="UP000747110"/>
    </source>
</evidence>
<dbReference type="Pfam" id="PF00076">
    <property type="entry name" value="RRM_1"/>
    <property type="match status" value="2"/>
</dbReference>
<accession>A0A8J4G1P5</accession>
<dbReference type="Gene3D" id="3.30.70.330">
    <property type="match status" value="2"/>
</dbReference>
<dbReference type="SUPFAM" id="SSF54928">
    <property type="entry name" value="RNA-binding domain, RBD"/>
    <property type="match status" value="1"/>
</dbReference>
<evidence type="ECO:0000256" key="9">
    <source>
        <dbReference type="ARBA" id="ARBA00023274"/>
    </source>
</evidence>
<keyword evidence="6 10" id="KW-0694">RNA-binding</keyword>
<dbReference type="GO" id="GO:0005681">
    <property type="term" value="C:spliceosomal complex"/>
    <property type="evidence" value="ECO:0007669"/>
    <property type="project" value="UniProtKB-KW"/>
</dbReference>
<evidence type="ECO:0000313" key="15">
    <source>
        <dbReference type="Proteomes" id="UP000722791"/>
    </source>
</evidence>
<keyword evidence="3" id="KW-0507">mRNA processing</keyword>
<dbReference type="CDD" id="cd12246">
    <property type="entry name" value="RRM1_U1A_like"/>
    <property type="match status" value="1"/>
</dbReference>
<dbReference type="FunFam" id="3.30.70.330:FF:000029">
    <property type="entry name" value="U2 small nuclear ribonucleoprotein B"/>
    <property type="match status" value="1"/>
</dbReference>
<dbReference type="AlphaFoldDB" id="A0A8J4G1P5"/>
<comment type="similarity">
    <text evidence="2">Belongs to the RRM U1 A/B'' family.</text>
</comment>
<evidence type="ECO:0000256" key="1">
    <source>
        <dbReference type="ARBA" id="ARBA00004123"/>
    </source>
</evidence>
<reference evidence="14" key="1">
    <citation type="journal article" date="2021" name="Proc. Natl. Acad. Sci. U.S.A.">
        <title>Three genomes in the algal genus Volvox reveal the fate of a haploid sex-determining region after a transition to homothallism.</title>
        <authorList>
            <person name="Yamamoto K."/>
            <person name="Hamaji T."/>
            <person name="Kawai-Toyooka H."/>
            <person name="Matsuzaki R."/>
            <person name="Takahashi F."/>
            <person name="Nishimura Y."/>
            <person name="Kawachi M."/>
            <person name="Noguchi H."/>
            <person name="Minakuchi Y."/>
            <person name="Umen J.G."/>
            <person name="Toyoda A."/>
            <person name="Nozaki H."/>
        </authorList>
    </citation>
    <scope>NUCLEOTIDE SEQUENCE</scope>
    <source>
        <strain evidence="14">NIES-3785</strain>
        <strain evidence="13">NIES-3786</strain>
    </source>
</reference>
<dbReference type="EMBL" id="BNCP01000022">
    <property type="protein sequence ID" value="GIL81645.1"/>
    <property type="molecule type" value="Genomic_DNA"/>
</dbReference>
<evidence type="ECO:0000256" key="8">
    <source>
        <dbReference type="ARBA" id="ARBA00023242"/>
    </source>
</evidence>
<evidence type="ECO:0000313" key="14">
    <source>
        <dbReference type="EMBL" id="GIL95212.1"/>
    </source>
</evidence>
<dbReference type="OrthoDB" id="277802at2759"/>
<evidence type="ECO:0000256" key="6">
    <source>
        <dbReference type="ARBA" id="ARBA00022884"/>
    </source>
</evidence>
<feature type="region of interest" description="Disordered" evidence="11">
    <location>
        <begin position="96"/>
        <end position="141"/>
    </location>
</feature>
<evidence type="ECO:0000256" key="7">
    <source>
        <dbReference type="ARBA" id="ARBA00023187"/>
    </source>
</evidence>
<dbReference type="FunFam" id="3.30.70.330:FF:000039">
    <property type="entry name" value="U1 small nuclear ribonucleoprotein A"/>
    <property type="match status" value="1"/>
</dbReference>
<evidence type="ECO:0000256" key="10">
    <source>
        <dbReference type="PROSITE-ProRule" id="PRU00176"/>
    </source>
</evidence>
<dbReference type="InterPro" id="IPR035979">
    <property type="entry name" value="RBD_domain_sf"/>
</dbReference>
<evidence type="ECO:0000256" key="3">
    <source>
        <dbReference type="ARBA" id="ARBA00022664"/>
    </source>
</evidence>
<dbReference type="PANTHER" id="PTHR10501">
    <property type="entry name" value="U1 SMALL NUCLEAR RIBONUCLEOPROTEIN A/U2 SMALL NUCLEAR RIBONUCLEOPROTEIN B"/>
    <property type="match status" value="1"/>
</dbReference>
<evidence type="ECO:0000256" key="5">
    <source>
        <dbReference type="ARBA" id="ARBA00022737"/>
    </source>
</evidence>
<dbReference type="GO" id="GO:0030532">
    <property type="term" value="C:small nuclear ribonucleoprotein complex"/>
    <property type="evidence" value="ECO:0007669"/>
    <property type="project" value="UniProtKB-ARBA"/>
</dbReference>
<dbReference type="GO" id="GO:0003723">
    <property type="term" value="F:RNA binding"/>
    <property type="evidence" value="ECO:0007669"/>
    <property type="project" value="UniProtKB-UniRule"/>
</dbReference>
<keyword evidence="7" id="KW-0508">mRNA splicing</keyword>
<sequence>MDIPPNQTIYVNNLYEKLSKEELKKCLYAMFSQFGRIMDVVTMKTYRLRGQAWVVFTDTAAATNALRTMQGFPFFDKSIRITYAKGKSDAVAKVDGTYKPDKKQRAQKNAAAREAMLKRPTGTKSAASAGPGSAQGGGGGSGLSNAPNKILFVQNLPENSNEAMLGMLFQQFPGFREVRMVEARPGIAFVEFENDMQSTTAMQGLQGFKITPANSMNISYAKQ</sequence>
<dbReference type="Proteomes" id="UP000722791">
    <property type="component" value="Unassembled WGS sequence"/>
</dbReference>
<keyword evidence="9" id="KW-0687">Ribonucleoprotein</keyword>
<evidence type="ECO:0000256" key="4">
    <source>
        <dbReference type="ARBA" id="ARBA00022728"/>
    </source>
</evidence>
<dbReference type="GO" id="GO:0006397">
    <property type="term" value="P:mRNA processing"/>
    <property type="evidence" value="ECO:0007669"/>
    <property type="project" value="UniProtKB-KW"/>
</dbReference>
<dbReference type="InterPro" id="IPR000504">
    <property type="entry name" value="RRM_dom"/>
</dbReference>